<comment type="caution">
    <text evidence="1">The sequence shown here is derived from an EMBL/GenBank/DDBJ whole genome shotgun (WGS) entry which is preliminary data.</text>
</comment>
<dbReference type="InterPro" id="IPR041492">
    <property type="entry name" value="HAD_2"/>
</dbReference>
<dbReference type="PANTHER" id="PTHR18901:SF38">
    <property type="entry name" value="PSEUDOURIDINE-5'-PHOSPHATASE"/>
    <property type="match status" value="1"/>
</dbReference>
<dbReference type="InterPro" id="IPR023198">
    <property type="entry name" value="PGP-like_dom2"/>
</dbReference>
<dbReference type="InterPro" id="IPR036412">
    <property type="entry name" value="HAD-like_sf"/>
</dbReference>
<dbReference type="PANTHER" id="PTHR18901">
    <property type="entry name" value="2-DEOXYGLUCOSE-6-PHOSPHATE PHOSPHATASE 2"/>
    <property type="match status" value="1"/>
</dbReference>
<dbReference type="Pfam" id="PF13419">
    <property type="entry name" value="HAD_2"/>
    <property type="match status" value="1"/>
</dbReference>
<evidence type="ECO:0000313" key="1">
    <source>
        <dbReference type="EMBL" id="MCT7399098.1"/>
    </source>
</evidence>
<name>A0ABT2M4C4_9FIRM</name>
<keyword evidence="2" id="KW-1185">Reference proteome</keyword>
<dbReference type="SFLD" id="SFLDS00003">
    <property type="entry name" value="Haloacid_Dehalogenase"/>
    <property type="match status" value="1"/>
</dbReference>
<dbReference type="Gene3D" id="3.40.50.1000">
    <property type="entry name" value="HAD superfamily/HAD-like"/>
    <property type="match status" value="1"/>
</dbReference>
<sequence>MNKGIIFDVDGTILDSMKIWMDAGKIYLDKFGIEEKENIAEVLFDLTMAEGAKYIKETYKLDKTIQEIIDGINSVVYEFYENEAMPKDGVLEFIEYLYENKIPMTVATSTDRPMIEAAFKRLGLEKYFKKIFTTTEVGKGKDNPLIFEKAMEEMKSDKAGTWLMDDAFYSLNTAYNNGINTVGIYDDSSKLHQEKVKSVSTIYIKDWTQVKQLIADMNL</sequence>
<dbReference type="Gene3D" id="1.10.150.240">
    <property type="entry name" value="Putative phosphatase, domain 2"/>
    <property type="match status" value="1"/>
</dbReference>
<organism evidence="1 2">
    <name type="scientific">Eubacterium album</name>
    <dbReference type="NCBI Taxonomy" id="2978477"/>
    <lineage>
        <taxon>Bacteria</taxon>
        <taxon>Bacillati</taxon>
        <taxon>Bacillota</taxon>
        <taxon>Clostridia</taxon>
        <taxon>Eubacteriales</taxon>
        <taxon>Eubacteriaceae</taxon>
        <taxon>Eubacterium</taxon>
    </lineage>
</organism>
<dbReference type="Proteomes" id="UP001431199">
    <property type="component" value="Unassembled WGS sequence"/>
</dbReference>
<dbReference type="EMBL" id="JAODBU010000007">
    <property type="protein sequence ID" value="MCT7399098.1"/>
    <property type="molecule type" value="Genomic_DNA"/>
</dbReference>
<proteinExistence type="predicted"/>
<dbReference type="SUPFAM" id="SSF56784">
    <property type="entry name" value="HAD-like"/>
    <property type="match status" value="1"/>
</dbReference>
<protein>
    <submittedName>
        <fullName evidence="1">HAD family phosphatase</fullName>
    </submittedName>
</protein>
<dbReference type="CDD" id="cd07505">
    <property type="entry name" value="HAD_BPGM-like"/>
    <property type="match status" value="1"/>
</dbReference>
<reference evidence="1" key="1">
    <citation type="submission" date="2022-09" db="EMBL/GenBank/DDBJ databases">
        <title>Eubacterium sp. LFL-14 isolated from human feces.</title>
        <authorList>
            <person name="Liu F."/>
        </authorList>
    </citation>
    <scope>NUCLEOTIDE SEQUENCE</scope>
    <source>
        <strain evidence="1">LFL-14</strain>
    </source>
</reference>
<dbReference type="InterPro" id="IPR023214">
    <property type="entry name" value="HAD_sf"/>
</dbReference>
<dbReference type="RefSeq" id="WP_022087896.1">
    <property type="nucleotide sequence ID" value="NZ_JAODBU010000007.1"/>
</dbReference>
<gene>
    <name evidence="1" type="ORF">N5B56_08390</name>
</gene>
<evidence type="ECO:0000313" key="2">
    <source>
        <dbReference type="Proteomes" id="UP001431199"/>
    </source>
</evidence>
<dbReference type="SFLD" id="SFLDG01129">
    <property type="entry name" value="C1.5:_HAD__Beta-PGM__Phosphata"/>
    <property type="match status" value="1"/>
</dbReference>
<accession>A0ABT2M4C4</accession>